<dbReference type="GeneID" id="5325632"/>
<reference evidence="1" key="1">
    <citation type="submission" date="2007-06" db="EMBL/GenBank/DDBJ databases">
        <title>Complete sequence of Methanococcus vannielii SB.</title>
        <authorList>
            <consortium name="US DOE Joint Genome Institute"/>
            <person name="Copeland A."/>
            <person name="Lucas S."/>
            <person name="Lapidus A."/>
            <person name="Barry K."/>
            <person name="Glavina del Rio T."/>
            <person name="Dalin E."/>
            <person name="Tice H."/>
            <person name="Pitluck S."/>
            <person name="Chain P."/>
            <person name="Malfatti S."/>
            <person name="Shin M."/>
            <person name="Vergez L."/>
            <person name="Schmutz J."/>
            <person name="Larimer F."/>
            <person name="Land M."/>
            <person name="Hauser L."/>
            <person name="Kyrpides N."/>
            <person name="Anderson I."/>
            <person name="Sieprawska-Lupa M."/>
            <person name="Whitman W.B."/>
            <person name="Richardson P."/>
        </authorList>
    </citation>
    <scope>NUCLEOTIDE SEQUENCE [LARGE SCALE GENOMIC DNA]</scope>
    <source>
        <strain evidence="1">SB</strain>
    </source>
</reference>
<proteinExistence type="predicted"/>
<dbReference type="HOGENOM" id="CLU_864999_0_0_2"/>
<dbReference type="STRING" id="406327.Mevan_0037"/>
<accession>A6UN80</accession>
<dbReference type="eggNOG" id="arCOG06652">
    <property type="taxonomic scope" value="Archaea"/>
</dbReference>
<evidence type="ECO:0000313" key="2">
    <source>
        <dbReference type="Proteomes" id="UP000001107"/>
    </source>
</evidence>
<dbReference type="SUPFAM" id="SSF48371">
    <property type="entry name" value="ARM repeat"/>
    <property type="match status" value="1"/>
</dbReference>
<organism evidence="1 2">
    <name type="scientific">Methanococcus vannielii (strain ATCC 35089 / DSM 1224 / JCM 13029 / OCM 148 / SB)</name>
    <dbReference type="NCBI Taxonomy" id="406327"/>
    <lineage>
        <taxon>Archaea</taxon>
        <taxon>Methanobacteriati</taxon>
        <taxon>Methanobacteriota</taxon>
        <taxon>Methanomada group</taxon>
        <taxon>Methanococci</taxon>
        <taxon>Methanococcales</taxon>
        <taxon>Methanococcaceae</taxon>
        <taxon>Methanococcus</taxon>
    </lineage>
</organism>
<dbReference type="AlphaFoldDB" id="A6UN80"/>
<name>A6UN80_METVS</name>
<evidence type="ECO:0000313" key="1">
    <source>
        <dbReference type="EMBL" id="ABR53952.1"/>
    </source>
</evidence>
<protein>
    <recommendedName>
        <fullName evidence="3">HEAT domain containing protein</fullName>
    </recommendedName>
</protein>
<evidence type="ECO:0008006" key="3">
    <source>
        <dbReference type="Google" id="ProtNLM"/>
    </source>
</evidence>
<dbReference type="RefSeq" id="WP_011971856.1">
    <property type="nucleotide sequence ID" value="NC_009634.1"/>
</dbReference>
<keyword evidence="2" id="KW-1185">Reference proteome</keyword>
<dbReference type="Gene3D" id="1.25.10.10">
    <property type="entry name" value="Leucine-rich Repeat Variant"/>
    <property type="match status" value="1"/>
</dbReference>
<dbReference type="EMBL" id="CP000742">
    <property type="protein sequence ID" value="ABR53952.1"/>
    <property type="molecule type" value="Genomic_DNA"/>
</dbReference>
<dbReference type="Proteomes" id="UP000001107">
    <property type="component" value="Chromosome"/>
</dbReference>
<dbReference type="KEGG" id="mvn:Mevan_0037"/>
<dbReference type="InterPro" id="IPR016024">
    <property type="entry name" value="ARM-type_fold"/>
</dbReference>
<sequence>MVLGFLRSKSAKLKNLLEEDKLSDIQKILDEDSSVADELKKFLKSDNITLKSNSIYILTKYYLKHNKDISELFPSLKSYLTSKNENLVLNSIMSVKLITDIFPDTYSIFESEITLINRNFINLDIREYSGTLIKKYGTFKTYNLQENQRVLQKHVKKLMNSSKQESLFGKLMEIGSSLFFVMPEKLEITEKMLEDCLSKQDLKFNLFALDNIKNGTIKEMDPLNIVYQLSKIPTLGENEVDEVLDQTLDLMVSSKNMVVRNMVLNTIYEISETYPQLLFKHISGLEKYAEQYGGNDPIFKAIILEIGRKYDIKHTKLSRFI</sequence>
<gene>
    <name evidence="1" type="ordered locus">Mevan_0037</name>
</gene>
<dbReference type="InterPro" id="IPR011989">
    <property type="entry name" value="ARM-like"/>
</dbReference>
<dbReference type="OrthoDB" id="60168at2157"/>